<dbReference type="PANTHER" id="PTHR11808">
    <property type="entry name" value="TRANS-SULFURATION ENZYME FAMILY MEMBER"/>
    <property type="match status" value="1"/>
</dbReference>
<dbReference type="PROSITE" id="PS00868">
    <property type="entry name" value="CYS_MET_METAB_PP"/>
    <property type="match status" value="1"/>
</dbReference>
<comment type="cofactor">
    <cofactor evidence="1 5">
        <name>pyridoxal 5'-phosphate</name>
        <dbReference type="ChEBI" id="CHEBI:597326"/>
    </cofactor>
</comment>
<comment type="caution">
    <text evidence="6">The sequence shown here is derived from an EMBL/GenBank/DDBJ whole genome shotgun (WGS) entry which is preliminary data.</text>
</comment>
<comment type="similarity">
    <text evidence="2 5">Belongs to the trans-sulfuration enzymes family.</text>
</comment>
<dbReference type="Pfam" id="PF01053">
    <property type="entry name" value="Cys_Met_Meta_PP"/>
    <property type="match status" value="1"/>
</dbReference>
<sequence>MRLIFSLFLEDVMTQQYAIDTLLAQAGNRSDERTGAVSAPIFLSTAYGHCGIGESTGFDYTRTKNPTRTVLEETIAKLENGDRGFAFSSGMAAIQVLMTLFTAPDEWIVSSDVYGGTYRLLDFSYKNNNSVKPVYVNTASASEIEAAINPNTKAIFIETPSNPLMEECDVVEIAKLAKKHNLMLIVDNTFLTPVLSRPLDLGADVVIHSGTKYIAGHNDALVGLIVAKGQALCDRIAYIQNGAGAVLSPFDSWLTIRGMKTLSLRMKRHQENAQAIAEFLSAQPQVESVLYPNKGGMLSFRLQDEDWVNTFLKSIKLITFAESLGGTESFITYPATQTHMDIPESERVARGITNTLLRFSVGIENVEDIKADLLQAFANLK</sequence>
<dbReference type="GO" id="GO:0019346">
    <property type="term" value="P:transsulfuration"/>
    <property type="evidence" value="ECO:0007669"/>
    <property type="project" value="InterPro"/>
</dbReference>
<name>F9GMN2_HAEHA</name>
<dbReference type="InterPro" id="IPR000277">
    <property type="entry name" value="Cys/Met-Metab_PyrdxlP-dep_enz"/>
</dbReference>
<evidence type="ECO:0000256" key="5">
    <source>
        <dbReference type="RuleBase" id="RU362118"/>
    </source>
</evidence>
<feature type="modified residue" description="N6-(pyridoxal phosphate)lysine" evidence="4">
    <location>
        <position position="212"/>
    </location>
</feature>
<dbReference type="NCBIfam" id="NF006095">
    <property type="entry name" value="PRK08247.1"/>
    <property type="match status" value="1"/>
</dbReference>
<accession>F9GMN2</accession>
<dbReference type="eggNOG" id="COG0626">
    <property type="taxonomic scope" value="Bacteria"/>
</dbReference>
<dbReference type="GO" id="GO:0016846">
    <property type="term" value="F:carbon-sulfur lyase activity"/>
    <property type="evidence" value="ECO:0007669"/>
    <property type="project" value="TreeGrafter"/>
</dbReference>
<dbReference type="GO" id="GO:0005737">
    <property type="term" value="C:cytoplasm"/>
    <property type="evidence" value="ECO:0007669"/>
    <property type="project" value="TreeGrafter"/>
</dbReference>
<dbReference type="InterPro" id="IPR015424">
    <property type="entry name" value="PyrdxlP-dep_Trfase"/>
</dbReference>
<dbReference type="EMBL" id="AFQO01000003">
    <property type="protein sequence ID" value="EGT77213.1"/>
    <property type="molecule type" value="Genomic_DNA"/>
</dbReference>
<dbReference type="InterPro" id="IPR015421">
    <property type="entry name" value="PyrdxlP-dep_Trfase_major"/>
</dbReference>
<dbReference type="Proteomes" id="UP000003258">
    <property type="component" value="Unassembled WGS sequence"/>
</dbReference>
<evidence type="ECO:0000256" key="1">
    <source>
        <dbReference type="ARBA" id="ARBA00001933"/>
    </source>
</evidence>
<dbReference type="GO" id="GO:0030170">
    <property type="term" value="F:pyridoxal phosphate binding"/>
    <property type="evidence" value="ECO:0007669"/>
    <property type="project" value="InterPro"/>
</dbReference>
<evidence type="ECO:0000256" key="4">
    <source>
        <dbReference type="PIRSR" id="PIRSR001434-2"/>
    </source>
</evidence>
<dbReference type="InterPro" id="IPR054542">
    <property type="entry name" value="Cys_met_metab_PP"/>
</dbReference>
<dbReference type="PIRSF" id="PIRSF001434">
    <property type="entry name" value="CGS"/>
    <property type="match status" value="1"/>
</dbReference>
<evidence type="ECO:0000256" key="2">
    <source>
        <dbReference type="ARBA" id="ARBA00009077"/>
    </source>
</evidence>
<dbReference type="Gene3D" id="3.40.640.10">
    <property type="entry name" value="Type I PLP-dependent aspartate aminotransferase-like (Major domain)"/>
    <property type="match status" value="1"/>
</dbReference>
<dbReference type="FunFam" id="3.90.1150.10:FF:000070">
    <property type="entry name" value="Putative cystathionine gamma-synthase"/>
    <property type="match status" value="1"/>
</dbReference>
<dbReference type="SUPFAM" id="SSF53383">
    <property type="entry name" value="PLP-dependent transferases"/>
    <property type="match status" value="1"/>
</dbReference>
<reference evidence="6 7" key="1">
    <citation type="journal article" date="2011" name="J. Bacteriol.">
        <title>Genome Sequences for Five Strains of the Emerging Pathogen Haemophilus haemolyticus.</title>
        <authorList>
            <person name="Jordan I.K."/>
            <person name="Conley A.B."/>
            <person name="Antonov I.V."/>
            <person name="Arthur R.A."/>
            <person name="Cook E.D."/>
            <person name="Cooper G.P."/>
            <person name="Jones B.L."/>
            <person name="Knipe K.M."/>
            <person name="Lee K.J."/>
            <person name="Liu X."/>
            <person name="Mitchell G.J."/>
            <person name="Pande P.R."/>
            <person name="Petit R.A."/>
            <person name="Qin S."/>
            <person name="Rajan V.N."/>
            <person name="Sarda S."/>
            <person name="Sebastian A."/>
            <person name="Tang S."/>
            <person name="Thapliyal R."/>
            <person name="Varghese N.J."/>
            <person name="Ye T."/>
            <person name="Katz L.S."/>
            <person name="Wang X."/>
            <person name="Rowe L."/>
            <person name="Frace M."/>
            <person name="Mayer L.W."/>
        </authorList>
    </citation>
    <scope>NUCLEOTIDE SEQUENCE [LARGE SCALE GENOMIC DNA]</scope>
    <source>
        <strain evidence="6 7">M19501</strain>
    </source>
</reference>
<evidence type="ECO:0000313" key="6">
    <source>
        <dbReference type="EMBL" id="EGT77213.1"/>
    </source>
</evidence>
<proteinExistence type="inferred from homology"/>
<evidence type="ECO:0000313" key="7">
    <source>
        <dbReference type="Proteomes" id="UP000003258"/>
    </source>
</evidence>
<dbReference type="PATRIC" id="fig|1028803.3.peg.187"/>
<dbReference type="FunFam" id="3.40.640.10:FF:000009">
    <property type="entry name" value="Cystathionine gamma-synthase homolog"/>
    <property type="match status" value="1"/>
</dbReference>
<keyword evidence="3 4" id="KW-0663">Pyridoxal phosphate</keyword>
<gene>
    <name evidence="6" type="primary">metB</name>
    <name evidence="6" type="ORF">GG9_0180</name>
</gene>
<dbReference type="PANTHER" id="PTHR11808:SF90">
    <property type="entry name" value="CYSTATHIONINE GAMMA-SYNTHASE"/>
    <property type="match status" value="1"/>
</dbReference>
<dbReference type="AlphaFoldDB" id="F9GMN2"/>
<evidence type="ECO:0000256" key="3">
    <source>
        <dbReference type="ARBA" id="ARBA00022898"/>
    </source>
</evidence>
<organism evidence="6 7">
    <name type="scientific">Haemophilus haemolyticus M19501</name>
    <dbReference type="NCBI Taxonomy" id="1028803"/>
    <lineage>
        <taxon>Bacteria</taxon>
        <taxon>Pseudomonadati</taxon>
        <taxon>Pseudomonadota</taxon>
        <taxon>Gammaproteobacteria</taxon>
        <taxon>Pasteurellales</taxon>
        <taxon>Pasteurellaceae</taxon>
        <taxon>Haemophilus</taxon>
    </lineage>
</organism>
<dbReference type="Gene3D" id="3.90.1150.10">
    <property type="entry name" value="Aspartate Aminotransferase, domain 1"/>
    <property type="match status" value="2"/>
</dbReference>
<dbReference type="CDD" id="cd00614">
    <property type="entry name" value="CGS_like"/>
    <property type="match status" value="1"/>
</dbReference>
<protein>
    <submittedName>
        <fullName evidence="6">Cystathionine gamma-synthase</fullName>
    </submittedName>
</protein>
<dbReference type="InterPro" id="IPR015422">
    <property type="entry name" value="PyrdxlP-dep_Trfase_small"/>
</dbReference>